<evidence type="ECO:0000256" key="10">
    <source>
        <dbReference type="HAMAP-Rule" id="MF_00005"/>
    </source>
</evidence>
<evidence type="ECO:0000256" key="4">
    <source>
        <dbReference type="ARBA" id="ARBA00022490"/>
    </source>
</evidence>
<comment type="catalytic activity">
    <reaction evidence="10">
        <text>L-citrulline + L-aspartate + ATP = 2-(N(omega)-L-arginino)succinate + AMP + diphosphate + H(+)</text>
        <dbReference type="Rhea" id="RHEA:10932"/>
        <dbReference type="ChEBI" id="CHEBI:15378"/>
        <dbReference type="ChEBI" id="CHEBI:29991"/>
        <dbReference type="ChEBI" id="CHEBI:30616"/>
        <dbReference type="ChEBI" id="CHEBI:33019"/>
        <dbReference type="ChEBI" id="CHEBI:57472"/>
        <dbReference type="ChEBI" id="CHEBI:57743"/>
        <dbReference type="ChEBI" id="CHEBI:456215"/>
        <dbReference type="EC" id="6.3.4.5"/>
    </reaction>
</comment>
<keyword evidence="8 10" id="KW-0547">Nucleotide-binding</keyword>
<comment type="caution">
    <text evidence="13">The sequence shown here is derived from an EMBL/GenBank/DDBJ whole genome shotgun (WGS) entry which is preliminary data.</text>
</comment>
<evidence type="ECO:0000256" key="3">
    <source>
        <dbReference type="ARBA" id="ARBA00012286"/>
    </source>
</evidence>
<reference evidence="13 14" key="1">
    <citation type="journal article" date="2015" name="Genome Announc.">
        <title>Expanding the biotechnology potential of lactobacilli through comparative genomics of 213 strains and associated genera.</title>
        <authorList>
            <person name="Sun Z."/>
            <person name="Harris H.M."/>
            <person name="McCann A."/>
            <person name="Guo C."/>
            <person name="Argimon S."/>
            <person name="Zhang W."/>
            <person name="Yang X."/>
            <person name="Jeffery I.B."/>
            <person name="Cooney J.C."/>
            <person name="Kagawa T.F."/>
            <person name="Liu W."/>
            <person name="Song Y."/>
            <person name="Salvetti E."/>
            <person name="Wrobel A."/>
            <person name="Rasinkangas P."/>
            <person name="Parkhill J."/>
            <person name="Rea M.C."/>
            <person name="O'Sullivan O."/>
            <person name="Ritari J."/>
            <person name="Douillard F.P."/>
            <person name="Paul Ross R."/>
            <person name="Yang R."/>
            <person name="Briner A.E."/>
            <person name="Felis G.E."/>
            <person name="de Vos W.M."/>
            <person name="Barrangou R."/>
            <person name="Klaenhammer T.R."/>
            <person name="Caufield P.W."/>
            <person name="Cui Y."/>
            <person name="Zhang H."/>
            <person name="O'Toole P.W."/>
        </authorList>
    </citation>
    <scope>NUCLEOTIDE SEQUENCE [LARGE SCALE GENOMIC DNA]</scope>
    <source>
        <strain evidence="13 14">DSM 21051</strain>
    </source>
</reference>
<feature type="binding site" evidence="10">
    <location>
        <position position="122"/>
    </location>
    <ligand>
        <name>L-aspartate</name>
        <dbReference type="ChEBI" id="CHEBI:29991"/>
    </ligand>
</feature>
<dbReference type="InterPro" id="IPR001518">
    <property type="entry name" value="Arginosuc_synth"/>
</dbReference>
<accession>A0A0R2D839</accession>
<feature type="binding site" evidence="10">
    <location>
        <position position="174"/>
    </location>
    <ligand>
        <name>L-citrulline</name>
        <dbReference type="ChEBI" id="CHEBI:57743"/>
    </ligand>
</feature>
<gene>
    <name evidence="10" type="primary">argG</name>
    <name evidence="13" type="ORF">FC19_GL000989</name>
</gene>
<dbReference type="RefSeq" id="WP_057876004.1">
    <property type="nucleotide sequence ID" value="NZ_AYZD01000016.1"/>
</dbReference>
<evidence type="ECO:0000256" key="9">
    <source>
        <dbReference type="ARBA" id="ARBA00022840"/>
    </source>
</evidence>
<feature type="binding site" evidence="10">
    <location>
        <begin position="9"/>
        <end position="17"/>
    </location>
    <ligand>
        <name>ATP</name>
        <dbReference type="ChEBI" id="CHEBI:30616"/>
    </ligand>
</feature>
<dbReference type="InterPro" id="IPR048267">
    <property type="entry name" value="Arginosuc_syn_N"/>
</dbReference>
<evidence type="ECO:0000259" key="12">
    <source>
        <dbReference type="Pfam" id="PF20979"/>
    </source>
</evidence>
<keyword evidence="9 10" id="KW-0067">ATP-binding</keyword>
<feature type="domain" description="Arginosuccinate synthase-like N-terminal" evidence="11">
    <location>
        <begin position="5"/>
        <end position="164"/>
    </location>
</feature>
<dbReference type="SUPFAM" id="SSF52402">
    <property type="entry name" value="Adenine nucleotide alpha hydrolases-like"/>
    <property type="match status" value="1"/>
</dbReference>
<dbReference type="GO" id="GO:0004055">
    <property type="term" value="F:argininosuccinate synthase activity"/>
    <property type="evidence" value="ECO:0007669"/>
    <property type="project" value="UniProtKB-UniRule"/>
</dbReference>
<dbReference type="GO" id="GO:0000050">
    <property type="term" value="P:urea cycle"/>
    <property type="evidence" value="ECO:0007669"/>
    <property type="project" value="TreeGrafter"/>
</dbReference>
<dbReference type="PANTHER" id="PTHR11587:SF2">
    <property type="entry name" value="ARGININOSUCCINATE SYNTHASE"/>
    <property type="match status" value="1"/>
</dbReference>
<dbReference type="Gene3D" id="1.20.5.470">
    <property type="entry name" value="Single helix bin"/>
    <property type="match status" value="1"/>
</dbReference>
<dbReference type="GO" id="GO:0005737">
    <property type="term" value="C:cytoplasm"/>
    <property type="evidence" value="ECO:0007669"/>
    <property type="project" value="UniProtKB-SubCell"/>
</dbReference>
<evidence type="ECO:0000256" key="5">
    <source>
        <dbReference type="ARBA" id="ARBA00022571"/>
    </source>
</evidence>
<dbReference type="InterPro" id="IPR014729">
    <property type="entry name" value="Rossmann-like_a/b/a_fold"/>
</dbReference>
<dbReference type="PROSITE" id="PS00565">
    <property type="entry name" value="ARGININOSUCCIN_SYN_2"/>
    <property type="match status" value="1"/>
</dbReference>
<evidence type="ECO:0000259" key="11">
    <source>
        <dbReference type="Pfam" id="PF00764"/>
    </source>
</evidence>
<dbReference type="CDD" id="cd01999">
    <property type="entry name" value="ASS"/>
    <property type="match status" value="1"/>
</dbReference>
<dbReference type="InterPro" id="IPR018223">
    <property type="entry name" value="Arginosuc_synth_CS"/>
</dbReference>
<dbReference type="GO" id="GO:0000053">
    <property type="term" value="P:argininosuccinate metabolic process"/>
    <property type="evidence" value="ECO:0007669"/>
    <property type="project" value="TreeGrafter"/>
</dbReference>
<dbReference type="UniPathway" id="UPA00068">
    <property type="reaction ID" value="UER00113"/>
</dbReference>
<dbReference type="Gene3D" id="3.40.50.620">
    <property type="entry name" value="HUPs"/>
    <property type="match status" value="1"/>
</dbReference>
<comment type="pathway">
    <text evidence="1 10">Amino-acid biosynthesis; L-arginine biosynthesis; L-arginine from L-ornithine and carbamoyl phosphate: step 2/3.</text>
</comment>
<dbReference type="FunFam" id="3.90.1260.10:FF:000007">
    <property type="entry name" value="Argininosuccinate synthase"/>
    <property type="match status" value="1"/>
</dbReference>
<comment type="subcellular location">
    <subcellularLocation>
        <location evidence="10">Cytoplasm</location>
    </subcellularLocation>
</comment>
<evidence type="ECO:0000256" key="1">
    <source>
        <dbReference type="ARBA" id="ARBA00004967"/>
    </source>
</evidence>
<feature type="binding site" evidence="10">
    <location>
        <position position="271"/>
    </location>
    <ligand>
        <name>L-citrulline</name>
        <dbReference type="ChEBI" id="CHEBI:57743"/>
    </ligand>
</feature>
<dbReference type="EMBL" id="AYZD01000016">
    <property type="protein sequence ID" value="KRM96179.1"/>
    <property type="molecule type" value="Genomic_DNA"/>
</dbReference>
<comment type="subunit">
    <text evidence="2 10">Homotetramer.</text>
</comment>
<dbReference type="PROSITE" id="PS00564">
    <property type="entry name" value="ARGININOSUCCIN_SYN_1"/>
    <property type="match status" value="1"/>
</dbReference>
<evidence type="ECO:0000256" key="2">
    <source>
        <dbReference type="ARBA" id="ARBA00011881"/>
    </source>
</evidence>
<dbReference type="NCBIfam" id="NF001770">
    <property type="entry name" value="PRK00509.1"/>
    <property type="match status" value="1"/>
</dbReference>
<keyword evidence="6 10" id="KW-0436">Ligase</keyword>
<feature type="domain" description="Arginosuccinate synthase C-terminal" evidence="12">
    <location>
        <begin position="173"/>
        <end position="391"/>
    </location>
</feature>
<dbReference type="Pfam" id="PF00764">
    <property type="entry name" value="Arginosuc_synth"/>
    <property type="match status" value="1"/>
</dbReference>
<dbReference type="InterPro" id="IPR024074">
    <property type="entry name" value="AS_cat/multimer_dom_body"/>
</dbReference>
<evidence type="ECO:0000256" key="8">
    <source>
        <dbReference type="ARBA" id="ARBA00022741"/>
    </source>
</evidence>
<sequence>MANEKVVLAYSGGLDTSVAIAWLKNKGYDVIACCIDVGEGKDLEAIKQKGVDVGAVESITIDAKEEFAQDYALIALQGHTYYENKYPLVSALSRPLIVSKLVDVAKHYGATAIAHGCTGKGNDQVRFEVGIHALAPDMKIEDPIRDWHWSREEEIQYAQDNNIPVPINKKSPYSIDENLWGRANECGILEDPWESAPEDAYDRTQAIEDTPNEPETIEITFEKGVPTFLNGEYYSLAEMIMKLDKIAGKHGIGRIDHIENRLVGIKSREVYECPAATVLIKAHKDLEDLTSERGLAHFKPVIEQKLSEIIYNGLWFSPLMPALIAFLKESQKDVNGVVRIKLFKGNAICEGRKSTNSLYDKNLATYTSADEFDQEAAAGFIKLWGLPSQVYAQVQAKNKQAAQKNTASDGVKQ</sequence>
<dbReference type="GO" id="GO:0006526">
    <property type="term" value="P:L-arginine biosynthetic process"/>
    <property type="evidence" value="ECO:0007669"/>
    <property type="project" value="UniProtKB-UniRule"/>
</dbReference>
<dbReference type="Pfam" id="PF20979">
    <property type="entry name" value="Arginosuc_syn_C"/>
    <property type="match status" value="1"/>
</dbReference>
<evidence type="ECO:0000256" key="6">
    <source>
        <dbReference type="ARBA" id="ARBA00022598"/>
    </source>
</evidence>
<evidence type="ECO:0000313" key="14">
    <source>
        <dbReference type="Proteomes" id="UP000051015"/>
    </source>
</evidence>
<dbReference type="PATRIC" id="fig|1423725.3.peg.1018"/>
<dbReference type="AlphaFoldDB" id="A0A0R2D839"/>
<keyword evidence="4 10" id="KW-0963">Cytoplasm</keyword>
<proteinExistence type="inferred from homology"/>
<feature type="binding site" evidence="10">
    <location>
        <position position="118"/>
    </location>
    <ligand>
        <name>L-aspartate</name>
        <dbReference type="ChEBI" id="CHEBI:29991"/>
    </ligand>
</feature>
<evidence type="ECO:0000256" key="7">
    <source>
        <dbReference type="ARBA" id="ARBA00022605"/>
    </source>
</evidence>
<keyword evidence="5 10" id="KW-0055">Arginine biosynthesis</keyword>
<dbReference type="SUPFAM" id="SSF69864">
    <property type="entry name" value="Argininosuccinate synthetase, C-terminal domain"/>
    <property type="match status" value="1"/>
</dbReference>
<name>A0A0R2D839_9LACO</name>
<feature type="binding site" evidence="10">
    <location>
        <position position="116"/>
    </location>
    <ligand>
        <name>ATP</name>
        <dbReference type="ChEBI" id="CHEBI:30616"/>
    </ligand>
</feature>
<dbReference type="Gene3D" id="3.90.1260.10">
    <property type="entry name" value="Argininosuccinate synthetase, chain A, domain 2"/>
    <property type="match status" value="1"/>
</dbReference>
<dbReference type="GO" id="GO:0005524">
    <property type="term" value="F:ATP binding"/>
    <property type="evidence" value="ECO:0007669"/>
    <property type="project" value="UniProtKB-UniRule"/>
</dbReference>
<comment type="similarity">
    <text evidence="10">Belongs to the argininosuccinate synthase family. Type 1 subfamily.</text>
</comment>
<dbReference type="FunFam" id="1.20.5.470:FF:000002">
    <property type="entry name" value="Argininosuccinate synthase"/>
    <property type="match status" value="1"/>
</dbReference>
<feature type="binding site" evidence="10">
    <location>
        <position position="122"/>
    </location>
    <ligand>
        <name>L-citrulline</name>
        <dbReference type="ChEBI" id="CHEBI:57743"/>
    </ligand>
</feature>
<evidence type="ECO:0000313" key="13">
    <source>
        <dbReference type="EMBL" id="KRM96179.1"/>
    </source>
</evidence>
<dbReference type="Proteomes" id="UP000051015">
    <property type="component" value="Unassembled WGS sequence"/>
</dbReference>
<dbReference type="PANTHER" id="PTHR11587">
    <property type="entry name" value="ARGININOSUCCINATE SYNTHASE"/>
    <property type="match status" value="1"/>
</dbReference>
<keyword evidence="14" id="KW-1185">Reference proteome</keyword>
<dbReference type="FunFam" id="3.40.50.620:FF:000038">
    <property type="entry name" value="Argininosuccinate synthase"/>
    <property type="match status" value="1"/>
</dbReference>
<protein>
    <recommendedName>
        <fullName evidence="3 10">Argininosuccinate synthase</fullName>
        <ecNumber evidence="3 10">6.3.4.5</ecNumber>
    </recommendedName>
    <alternativeName>
        <fullName evidence="10">Citrulline--aspartate ligase</fullName>
    </alternativeName>
</protein>
<comment type="caution">
    <text evidence="10">Lacks conserved residue(s) required for the propagation of feature annotation.</text>
</comment>
<dbReference type="HAMAP" id="MF_00005">
    <property type="entry name" value="Arg_succ_synth_type1"/>
    <property type="match status" value="1"/>
</dbReference>
<dbReference type="NCBIfam" id="TIGR00032">
    <property type="entry name" value="argG"/>
    <property type="match status" value="1"/>
</dbReference>
<dbReference type="InterPro" id="IPR048268">
    <property type="entry name" value="Arginosuc_syn_C"/>
</dbReference>
<feature type="binding site" evidence="10">
    <location>
        <position position="86"/>
    </location>
    <ligand>
        <name>L-citrulline</name>
        <dbReference type="ChEBI" id="CHEBI:57743"/>
    </ligand>
</feature>
<dbReference type="EC" id="6.3.4.5" evidence="3 10"/>
<dbReference type="InterPro" id="IPR023434">
    <property type="entry name" value="Arginosuc_synth_type_1_subfam"/>
</dbReference>
<dbReference type="STRING" id="1423725.FC19_GL000989"/>
<feature type="binding site" evidence="10">
    <location>
        <position position="126"/>
    </location>
    <ligand>
        <name>L-citrulline</name>
        <dbReference type="ChEBI" id="CHEBI:57743"/>
    </ligand>
</feature>
<dbReference type="OrthoDB" id="9801641at2"/>
<organism evidence="13 14">
    <name type="scientific">Liquorilactobacillus aquaticus DSM 21051</name>
    <dbReference type="NCBI Taxonomy" id="1423725"/>
    <lineage>
        <taxon>Bacteria</taxon>
        <taxon>Bacillati</taxon>
        <taxon>Bacillota</taxon>
        <taxon>Bacilli</taxon>
        <taxon>Lactobacillales</taxon>
        <taxon>Lactobacillaceae</taxon>
        <taxon>Liquorilactobacillus</taxon>
    </lineage>
</organism>
<keyword evidence="7 10" id="KW-0028">Amino-acid biosynthesis</keyword>
<feature type="binding site" evidence="10">
    <location>
        <position position="123"/>
    </location>
    <ligand>
        <name>L-aspartate</name>
        <dbReference type="ChEBI" id="CHEBI:29991"/>
    </ligand>
</feature>
<feature type="binding site" evidence="10">
    <location>
        <position position="259"/>
    </location>
    <ligand>
        <name>L-citrulline</name>
        <dbReference type="ChEBI" id="CHEBI:57743"/>
    </ligand>
</feature>